<organism evidence="3 4">
    <name type="scientific">Conexibacter arvalis</name>
    <dbReference type="NCBI Taxonomy" id="912552"/>
    <lineage>
        <taxon>Bacteria</taxon>
        <taxon>Bacillati</taxon>
        <taxon>Actinomycetota</taxon>
        <taxon>Thermoleophilia</taxon>
        <taxon>Solirubrobacterales</taxon>
        <taxon>Conexibacteraceae</taxon>
        <taxon>Conexibacter</taxon>
    </lineage>
</organism>
<feature type="domain" description="AB hydrolase-1" evidence="2">
    <location>
        <begin position="61"/>
        <end position="300"/>
    </location>
</feature>
<dbReference type="InterPro" id="IPR029058">
    <property type="entry name" value="AB_hydrolase_fold"/>
</dbReference>
<dbReference type="AlphaFoldDB" id="A0A840I8Q3"/>
<keyword evidence="1" id="KW-0378">Hydrolase</keyword>
<sequence>MRKRTLLLSVALGLLALLVVVNWTWGDLPGEPPPRGAAATLAGIDVRWVERSPAGERRAAPPVVLLHGLPGTADDFARVTPLLSAAGHRTIALDRPGFGFSDGGHHPLDEQLATLDALLDRLAPERPIVVGHSFGGTLALAYAARRPERLRGLVLVAASAGRPSTGAERAQARFAQILSWPVVEPLAHVTFGQALLRVSARAGVERAFAPDPVDREYERRLLAVSMQRSDLDAMAGERLAANDVTARVGRQIGAIDVPAVVIQGAGDRLVGAEIGRRLARELPRARLVEVARGHMVPLVAPAVIAEAVRSCAAGCGTH</sequence>
<dbReference type="EMBL" id="JACHNU010000001">
    <property type="protein sequence ID" value="MBB4661267.1"/>
    <property type="molecule type" value="Genomic_DNA"/>
</dbReference>
<dbReference type="SUPFAM" id="SSF53474">
    <property type="entry name" value="alpha/beta-Hydrolases"/>
    <property type="match status" value="1"/>
</dbReference>
<evidence type="ECO:0000313" key="4">
    <source>
        <dbReference type="Proteomes" id="UP000585272"/>
    </source>
</evidence>
<dbReference type="GO" id="GO:0016020">
    <property type="term" value="C:membrane"/>
    <property type="evidence" value="ECO:0007669"/>
    <property type="project" value="TreeGrafter"/>
</dbReference>
<dbReference type="Proteomes" id="UP000585272">
    <property type="component" value="Unassembled WGS sequence"/>
</dbReference>
<dbReference type="GO" id="GO:0016787">
    <property type="term" value="F:hydrolase activity"/>
    <property type="evidence" value="ECO:0007669"/>
    <property type="project" value="UniProtKB-KW"/>
</dbReference>
<protein>
    <submittedName>
        <fullName evidence="3">Pimeloyl-ACP methyl ester carboxylesterase</fullName>
    </submittedName>
</protein>
<dbReference type="RefSeq" id="WP_183339292.1">
    <property type="nucleotide sequence ID" value="NZ_JACHNU010000001.1"/>
</dbReference>
<dbReference type="InterPro" id="IPR000639">
    <property type="entry name" value="Epox_hydrolase-like"/>
</dbReference>
<reference evidence="3 4" key="1">
    <citation type="submission" date="2020-08" db="EMBL/GenBank/DDBJ databases">
        <title>Genomic Encyclopedia of Archaeal and Bacterial Type Strains, Phase II (KMG-II): from individual species to whole genera.</title>
        <authorList>
            <person name="Goeker M."/>
        </authorList>
    </citation>
    <scope>NUCLEOTIDE SEQUENCE [LARGE SCALE GENOMIC DNA]</scope>
    <source>
        <strain evidence="3 4">DSM 23288</strain>
    </source>
</reference>
<dbReference type="InterPro" id="IPR050266">
    <property type="entry name" value="AB_hydrolase_sf"/>
</dbReference>
<dbReference type="PRINTS" id="PR00412">
    <property type="entry name" value="EPOXHYDRLASE"/>
</dbReference>
<evidence type="ECO:0000259" key="2">
    <source>
        <dbReference type="Pfam" id="PF00561"/>
    </source>
</evidence>
<evidence type="ECO:0000313" key="3">
    <source>
        <dbReference type="EMBL" id="MBB4661267.1"/>
    </source>
</evidence>
<gene>
    <name evidence="3" type="ORF">BDZ31_000840</name>
</gene>
<dbReference type="Gene3D" id="3.40.50.1820">
    <property type="entry name" value="alpha/beta hydrolase"/>
    <property type="match status" value="1"/>
</dbReference>
<dbReference type="PANTHER" id="PTHR43798:SF31">
    <property type="entry name" value="AB HYDROLASE SUPERFAMILY PROTEIN YCLE"/>
    <property type="match status" value="1"/>
</dbReference>
<proteinExistence type="predicted"/>
<keyword evidence="4" id="KW-1185">Reference proteome</keyword>
<dbReference type="Pfam" id="PF00561">
    <property type="entry name" value="Abhydrolase_1"/>
    <property type="match status" value="1"/>
</dbReference>
<dbReference type="PANTHER" id="PTHR43798">
    <property type="entry name" value="MONOACYLGLYCEROL LIPASE"/>
    <property type="match status" value="1"/>
</dbReference>
<comment type="caution">
    <text evidence="3">The sequence shown here is derived from an EMBL/GenBank/DDBJ whole genome shotgun (WGS) entry which is preliminary data.</text>
</comment>
<dbReference type="PRINTS" id="PR00111">
    <property type="entry name" value="ABHYDROLASE"/>
</dbReference>
<evidence type="ECO:0000256" key="1">
    <source>
        <dbReference type="ARBA" id="ARBA00022801"/>
    </source>
</evidence>
<dbReference type="InterPro" id="IPR000073">
    <property type="entry name" value="AB_hydrolase_1"/>
</dbReference>
<name>A0A840I8Q3_9ACTN</name>
<accession>A0A840I8Q3</accession>